<feature type="region of interest" description="Disordered" evidence="2">
    <location>
        <begin position="1"/>
        <end position="29"/>
    </location>
</feature>
<accession>A0ABN9MA20</accession>
<evidence type="ECO:0000256" key="1">
    <source>
        <dbReference type="ARBA" id="ARBA00023319"/>
    </source>
</evidence>
<proteinExistence type="predicted"/>
<dbReference type="SUPFAM" id="SSF48726">
    <property type="entry name" value="Immunoglobulin"/>
    <property type="match status" value="1"/>
</dbReference>
<dbReference type="InterPro" id="IPR036179">
    <property type="entry name" value="Ig-like_dom_sf"/>
</dbReference>
<name>A0ABN9MA20_9NEOB</name>
<dbReference type="SUPFAM" id="SSF49265">
    <property type="entry name" value="Fibronectin type III"/>
    <property type="match status" value="2"/>
</dbReference>
<dbReference type="Proteomes" id="UP001176940">
    <property type="component" value="Unassembled WGS sequence"/>
</dbReference>
<dbReference type="EMBL" id="CAUEEQ010053702">
    <property type="protein sequence ID" value="CAJ0961885.1"/>
    <property type="molecule type" value="Genomic_DNA"/>
</dbReference>
<evidence type="ECO:0000256" key="2">
    <source>
        <dbReference type="SAM" id="MobiDB-lite"/>
    </source>
</evidence>
<dbReference type="PROSITE" id="PS50835">
    <property type="entry name" value="IG_LIKE"/>
    <property type="match status" value="1"/>
</dbReference>
<evidence type="ECO:0000259" key="3">
    <source>
        <dbReference type="PROSITE" id="PS50835"/>
    </source>
</evidence>
<feature type="domain" description="Ig-like" evidence="3">
    <location>
        <begin position="21"/>
        <end position="95"/>
    </location>
</feature>
<reference evidence="4" key="1">
    <citation type="submission" date="2023-07" db="EMBL/GenBank/DDBJ databases">
        <authorList>
            <person name="Stuckert A."/>
        </authorList>
    </citation>
    <scope>NUCLEOTIDE SEQUENCE</scope>
</reference>
<keyword evidence="5" id="KW-1185">Reference proteome</keyword>
<feature type="compositionally biased region" description="Basic and acidic residues" evidence="2">
    <location>
        <begin position="1"/>
        <end position="10"/>
    </location>
</feature>
<keyword evidence="1" id="KW-0393">Immunoglobulin domain</keyword>
<comment type="caution">
    <text evidence="4">The sequence shown here is derived from an EMBL/GenBank/DDBJ whole genome shotgun (WGS) entry which is preliminary data.</text>
</comment>
<dbReference type="Gene3D" id="2.60.40.10">
    <property type="entry name" value="Immunoglobulins"/>
    <property type="match status" value="3"/>
</dbReference>
<gene>
    <name evidence="4" type="ORF">RIMI_LOCUS17970679</name>
</gene>
<evidence type="ECO:0000313" key="5">
    <source>
        <dbReference type="Proteomes" id="UP001176940"/>
    </source>
</evidence>
<dbReference type="InterPro" id="IPR036116">
    <property type="entry name" value="FN3_sf"/>
</dbReference>
<organism evidence="4 5">
    <name type="scientific">Ranitomeya imitator</name>
    <name type="common">mimic poison frog</name>
    <dbReference type="NCBI Taxonomy" id="111125"/>
    <lineage>
        <taxon>Eukaryota</taxon>
        <taxon>Metazoa</taxon>
        <taxon>Chordata</taxon>
        <taxon>Craniata</taxon>
        <taxon>Vertebrata</taxon>
        <taxon>Euteleostomi</taxon>
        <taxon>Amphibia</taxon>
        <taxon>Batrachia</taxon>
        <taxon>Anura</taxon>
        <taxon>Neobatrachia</taxon>
        <taxon>Hyloidea</taxon>
        <taxon>Dendrobatidae</taxon>
        <taxon>Dendrobatinae</taxon>
        <taxon>Ranitomeya</taxon>
    </lineage>
</organism>
<dbReference type="InterPro" id="IPR007110">
    <property type="entry name" value="Ig-like_dom"/>
</dbReference>
<sequence>MTSRSCDHDVITGPALPTMGPEGDMTTRAPSKAVPEDAILATLFSNVNLTCAGCEGRVSWSSGSLHRSQRPLHKTEGSHLVLSSVAYEDEGSYTCYRDDAPVCSVELLVRDEPQEGTSLSCYHQHPTHNITCEWSPTVLLHPFSTATLVRVRVFQSPLFFPCTYDDGRRTFFCSSLYNEGDSSKQVFFLCVHGRTDSARVAGLEADVRDILQIGPPLNVQVTSVEKHPRKLHVLWSRPEFWEETFYGLKYQVLYQVENSLHLSNYYTAFYGRTKSQHAAFVTVLRKKYANESLWKREKYGLHTDKQCDLREIRSAVREKSRFHTTNPHSLGFCSEEQPALAQLLAAKCFNSFRRIYIVGRYRSAEERGSSVTGLGVE</sequence>
<dbReference type="InterPro" id="IPR013783">
    <property type="entry name" value="Ig-like_fold"/>
</dbReference>
<protein>
    <recommendedName>
        <fullName evidence="3">Ig-like domain-containing protein</fullName>
    </recommendedName>
</protein>
<evidence type="ECO:0000313" key="4">
    <source>
        <dbReference type="EMBL" id="CAJ0961885.1"/>
    </source>
</evidence>